<dbReference type="EMBL" id="MG018929">
    <property type="protein sequence ID" value="ATW58179.1"/>
    <property type="molecule type" value="Genomic_DNA"/>
</dbReference>
<keyword evidence="1" id="KW-0378">Hydrolase</keyword>
<sequence>MERIATKASDLPGIKKQLIQKQNGLCPITGRNLRAMTSANVVVDHNHQTGIIRAALPRAINGLEGKVKNLCIRWGGAKSTKEVIDLLEGLVRYYKEHGTPQTPWVHHTFLTPTEARNKANAAARKKRATATAALVKK</sequence>
<dbReference type="SUPFAM" id="SSF54060">
    <property type="entry name" value="His-Me finger endonucleases"/>
    <property type="match status" value="1"/>
</dbReference>
<dbReference type="InterPro" id="IPR004211">
    <property type="entry name" value="Endonuclease_7"/>
</dbReference>
<reference evidence="1" key="1">
    <citation type="submission" date="2018-04" db="EMBL/GenBank/DDBJ databases">
        <authorList>
            <person name="Djurhuus A.M."/>
            <person name="Carstens A.B."/>
            <person name="Hansen L.H."/>
        </authorList>
    </citation>
    <scope>NUCLEOTIDE SEQUENCE</scope>
</reference>
<proteinExistence type="predicted"/>
<name>A0A2H4P7N7_9CAUD</name>
<keyword evidence="2" id="KW-1185">Reference proteome</keyword>
<dbReference type="GO" id="GO:0004519">
    <property type="term" value="F:endonuclease activity"/>
    <property type="evidence" value="ECO:0007669"/>
    <property type="project" value="UniProtKB-KW"/>
</dbReference>
<dbReference type="Gene3D" id="3.40.1800.10">
    <property type="entry name" value="His-Me finger endonucleases"/>
    <property type="match status" value="1"/>
</dbReference>
<keyword evidence="1" id="KW-0540">Nuclease</keyword>
<protein>
    <submittedName>
        <fullName evidence="1">Recombination endonuclease VII</fullName>
    </submittedName>
</protein>
<dbReference type="Pfam" id="PF02945">
    <property type="entry name" value="Endonuclease_7"/>
    <property type="match status" value="1"/>
</dbReference>
<dbReference type="Proteomes" id="UP000240374">
    <property type="component" value="Segment"/>
</dbReference>
<keyword evidence="1" id="KW-0255">Endonuclease</keyword>
<dbReference type="InterPro" id="IPR038563">
    <property type="entry name" value="Endonuclease_7_sf"/>
</dbReference>
<dbReference type="InterPro" id="IPR044925">
    <property type="entry name" value="His-Me_finger_sf"/>
</dbReference>
<organism evidence="1 2">
    <name type="scientific">Pseudomonas phage uligo</name>
    <dbReference type="NCBI Taxonomy" id="2048979"/>
    <lineage>
        <taxon>Viruses</taxon>
        <taxon>Duplodnaviria</taxon>
        <taxon>Heunggongvirae</taxon>
        <taxon>Uroviricota</taxon>
        <taxon>Caudoviricetes</taxon>
        <taxon>Autographivirales</taxon>
        <taxon>Autosignataviridae</taxon>
        <taxon>Colwellvirinae</taxon>
        <taxon>Uliginvirus</taxon>
        <taxon>Uliginvirus uligo</taxon>
    </lineage>
</organism>
<evidence type="ECO:0000313" key="2">
    <source>
        <dbReference type="Proteomes" id="UP000240374"/>
    </source>
</evidence>
<accession>A0A2H4P7N7</accession>
<evidence type="ECO:0000313" key="1">
    <source>
        <dbReference type="EMBL" id="ATW58179.1"/>
    </source>
</evidence>